<keyword evidence="4" id="KW-0720">Serine protease</keyword>
<keyword evidence="1" id="KW-0645">Protease</keyword>
<dbReference type="Gene3D" id="3.30.1640.30">
    <property type="match status" value="1"/>
</dbReference>
<evidence type="ECO:0000259" key="7">
    <source>
        <dbReference type="PROSITE" id="PS51888"/>
    </source>
</evidence>
<dbReference type="Pfam" id="PF12032">
    <property type="entry name" value="CLIP"/>
    <property type="match status" value="1"/>
</dbReference>
<evidence type="ECO:0000256" key="3">
    <source>
        <dbReference type="ARBA" id="ARBA00022801"/>
    </source>
</evidence>
<name>A0A9N9R9P5_9NEOP</name>
<reference evidence="8" key="1">
    <citation type="submission" date="2021-12" db="EMBL/GenBank/DDBJ databases">
        <authorList>
            <person name="King R."/>
        </authorList>
    </citation>
    <scope>NUCLEOTIDE SEQUENCE</scope>
</reference>
<proteinExistence type="predicted"/>
<dbReference type="AlphaFoldDB" id="A0A9N9R9P5"/>
<feature type="signal peptide" evidence="6">
    <location>
        <begin position="1"/>
        <end position="20"/>
    </location>
</feature>
<keyword evidence="5" id="KW-1015">Disulfide bond</keyword>
<dbReference type="GO" id="GO:0008236">
    <property type="term" value="F:serine-type peptidase activity"/>
    <property type="evidence" value="ECO:0007669"/>
    <property type="project" value="UniProtKB-KW"/>
</dbReference>
<dbReference type="SMART" id="SM00680">
    <property type="entry name" value="CLIP"/>
    <property type="match status" value="1"/>
</dbReference>
<keyword evidence="9" id="KW-1185">Reference proteome</keyword>
<sequence length="84" mass="9390">MKTISLFYFILCVAVRFACTAELCTLPGGGTGKCISINNCPTILSLVNVARTNNKIANYIRNIRCGSRDERKVCSVKFYTFVTW</sequence>
<dbReference type="Proteomes" id="UP001153714">
    <property type="component" value="Chromosome 4"/>
</dbReference>
<evidence type="ECO:0000256" key="5">
    <source>
        <dbReference type="ARBA" id="ARBA00023157"/>
    </source>
</evidence>
<evidence type="ECO:0000256" key="1">
    <source>
        <dbReference type="ARBA" id="ARBA00022670"/>
    </source>
</evidence>
<keyword evidence="3" id="KW-0378">Hydrolase</keyword>
<evidence type="ECO:0000256" key="2">
    <source>
        <dbReference type="ARBA" id="ARBA00022729"/>
    </source>
</evidence>
<evidence type="ECO:0000313" key="8">
    <source>
        <dbReference type="EMBL" id="CAG9792470.1"/>
    </source>
</evidence>
<dbReference type="InterPro" id="IPR038565">
    <property type="entry name" value="CLIP_sf"/>
</dbReference>
<feature type="chain" id="PRO_5040232707" description="Clip domain-containing protein" evidence="6">
    <location>
        <begin position="21"/>
        <end position="84"/>
    </location>
</feature>
<feature type="domain" description="Clip" evidence="7">
    <location>
        <begin position="23"/>
        <end position="75"/>
    </location>
</feature>
<reference evidence="8" key="2">
    <citation type="submission" date="2022-10" db="EMBL/GenBank/DDBJ databases">
        <authorList>
            <consortium name="ENA_rothamsted_submissions"/>
            <consortium name="culmorum"/>
            <person name="King R."/>
        </authorList>
    </citation>
    <scope>NUCLEOTIDE SEQUENCE</scope>
</reference>
<dbReference type="InterPro" id="IPR022700">
    <property type="entry name" value="CLIP"/>
</dbReference>
<organism evidence="8 9">
    <name type="scientific">Diatraea saccharalis</name>
    <name type="common">sugarcane borer</name>
    <dbReference type="NCBI Taxonomy" id="40085"/>
    <lineage>
        <taxon>Eukaryota</taxon>
        <taxon>Metazoa</taxon>
        <taxon>Ecdysozoa</taxon>
        <taxon>Arthropoda</taxon>
        <taxon>Hexapoda</taxon>
        <taxon>Insecta</taxon>
        <taxon>Pterygota</taxon>
        <taxon>Neoptera</taxon>
        <taxon>Endopterygota</taxon>
        <taxon>Lepidoptera</taxon>
        <taxon>Glossata</taxon>
        <taxon>Ditrysia</taxon>
        <taxon>Pyraloidea</taxon>
        <taxon>Crambidae</taxon>
        <taxon>Crambinae</taxon>
        <taxon>Diatraea</taxon>
    </lineage>
</organism>
<evidence type="ECO:0000256" key="4">
    <source>
        <dbReference type="ARBA" id="ARBA00022825"/>
    </source>
</evidence>
<dbReference type="GO" id="GO:0006508">
    <property type="term" value="P:proteolysis"/>
    <property type="evidence" value="ECO:0007669"/>
    <property type="project" value="UniProtKB-KW"/>
</dbReference>
<evidence type="ECO:0000256" key="6">
    <source>
        <dbReference type="SAM" id="SignalP"/>
    </source>
</evidence>
<protein>
    <recommendedName>
        <fullName evidence="7">Clip domain-containing protein</fullName>
    </recommendedName>
</protein>
<accession>A0A9N9R9P5</accession>
<gene>
    <name evidence="8" type="ORF">DIATSA_LOCUS9996</name>
</gene>
<keyword evidence="2 6" id="KW-0732">Signal</keyword>
<dbReference type="EMBL" id="OU893335">
    <property type="protein sequence ID" value="CAG9792470.1"/>
    <property type="molecule type" value="Genomic_DNA"/>
</dbReference>
<dbReference type="PROSITE" id="PS51888">
    <property type="entry name" value="CLIP"/>
    <property type="match status" value="1"/>
</dbReference>
<evidence type="ECO:0000313" key="9">
    <source>
        <dbReference type="Proteomes" id="UP001153714"/>
    </source>
</evidence>